<dbReference type="SUPFAM" id="SSF49265">
    <property type="entry name" value="Fibronectin type III"/>
    <property type="match status" value="1"/>
</dbReference>
<dbReference type="Gene3D" id="2.60.40.10">
    <property type="entry name" value="Immunoglobulins"/>
    <property type="match status" value="2"/>
</dbReference>
<dbReference type="PANTHER" id="PTHR46877:SF19">
    <property type="entry name" value="RECEPTOR PROTEIN-TYROSINE KINASE"/>
    <property type="match status" value="1"/>
</dbReference>
<dbReference type="Proteomes" id="UP000525416">
    <property type="component" value="Unassembled WGS sequence"/>
</dbReference>
<evidence type="ECO:0000313" key="9">
    <source>
        <dbReference type="EMBL" id="NXN50436.1"/>
    </source>
</evidence>
<dbReference type="GO" id="GO:0005005">
    <property type="term" value="F:transmembrane-ephrin receptor activity"/>
    <property type="evidence" value="ECO:0007669"/>
    <property type="project" value="TreeGrafter"/>
</dbReference>
<dbReference type="GO" id="GO:0030425">
    <property type="term" value="C:dendrite"/>
    <property type="evidence" value="ECO:0007669"/>
    <property type="project" value="TreeGrafter"/>
</dbReference>
<evidence type="ECO:0000256" key="1">
    <source>
        <dbReference type="ARBA" id="ARBA00004167"/>
    </source>
</evidence>
<gene>
    <name evidence="9" type="primary">Ephb4_0</name>
    <name evidence="9" type="ORF">RYNNIG_R15987</name>
</gene>
<comment type="subcellular location">
    <subcellularLocation>
        <location evidence="1">Membrane</location>
        <topology evidence="1">Single-pass membrane protein</topology>
    </subcellularLocation>
</comment>
<evidence type="ECO:0000256" key="3">
    <source>
        <dbReference type="ARBA" id="ARBA00022741"/>
    </source>
</evidence>
<evidence type="ECO:0000256" key="7">
    <source>
        <dbReference type="ARBA" id="ARBA00023170"/>
    </source>
</evidence>
<keyword evidence="4" id="KW-0067">ATP-binding</keyword>
<dbReference type="InterPro" id="IPR050449">
    <property type="entry name" value="Ephrin_rcpt_TKs"/>
</dbReference>
<keyword evidence="2" id="KW-0812">Transmembrane</keyword>
<evidence type="ECO:0000256" key="6">
    <source>
        <dbReference type="ARBA" id="ARBA00023136"/>
    </source>
</evidence>
<dbReference type="EMBL" id="VXBH01001463">
    <property type="protein sequence ID" value="NXN50436.1"/>
    <property type="molecule type" value="Genomic_DNA"/>
</dbReference>
<keyword evidence="3" id="KW-0547">Nucleotide-binding</keyword>
<keyword evidence="7" id="KW-0675">Receptor</keyword>
<proteinExistence type="predicted"/>
<dbReference type="CDD" id="cd00063">
    <property type="entry name" value="FN3"/>
    <property type="match status" value="1"/>
</dbReference>
<feature type="domain" description="Fibronectin type-III" evidence="8">
    <location>
        <begin position="1"/>
        <end position="75"/>
    </location>
</feature>
<evidence type="ECO:0000256" key="5">
    <source>
        <dbReference type="ARBA" id="ARBA00022989"/>
    </source>
</evidence>
<dbReference type="AlphaFoldDB" id="A0A7L1JKL2"/>
<dbReference type="GO" id="GO:0007411">
    <property type="term" value="P:axon guidance"/>
    <property type="evidence" value="ECO:0007669"/>
    <property type="project" value="TreeGrafter"/>
</dbReference>
<keyword evidence="5" id="KW-1133">Transmembrane helix</keyword>
<sequence length="117" mass="12250">YAVGCRACPERAPCGPCSRLAFVPAATGLRAPGVTVTGLRPYVTYSFSVSARNGVSHLSPLPAPAQELNVTTTKDVPLPVYDVVRIGGSPTGVTLSWPTPPPAPPGGHVLDYEVKYY</sequence>
<dbReference type="InterPro" id="IPR003961">
    <property type="entry name" value="FN3_dom"/>
</dbReference>
<dbReference type="InterPro" id="IPR013783">
    <property type="entry name" value="Ig-like_fold"/>
</dbReference>
<keyword evidence="6" id="KW-0472">Membrane</keyword>
<evidence type="ECO:0000256" key="2">
    <source>
        <dbReference type="ARBA" id="ARBA00022692"/>
    </source>
</evidence>
<comment type="caution">
    <text evidence="9">The sequence shown here is derived from an EMBL/GenBank/DDBJ whole genome shotgun (WGS) entry which is preliminary data.</text>
</comment>
<organism evidence="9 10">
    <name type="scientific">Rynchops niger</name>
    <name type="common">Black skimmer</name>
    <dbReference type="NCBI Taxonomy" id="227184"/>
    <lineage>
        <taxon>Eukaryota</taxon>
        <taxon>Metazoa</taxon>
        <taxon>Chordata</taxon>
        <taxon>Craniata</taxon>
        <taxon>Vertebrata</taxon>
        <taxon>Euteleostomi</taxon>
        <taxon>Archelosauria</taxon>
        <taxon>Archosauria</taxon>
        <taxon>Dinosauria</taxon>
        <taxon>Saurischia</taxon>
        <taxon>Theropoda</taxon>
        <taxon>Coelurosauria</taxon>
        <taxon>Aves</taxon>
        <taxon>Neognathae</taxon>
        <taxon>Neoaves</taxon>
        <taxon>Charadriiformes</taxon>
        <taxon>Laridae</taxon>
        <taxon>Rynchops</taxon>
    </lineage>
</organism>
<dbReference type="OrthoDB" id="5984158at2759"/>
<protein>
    <submittedName>
        <fullName evidence="9">EPHB4 protein</fullName>
    </submittedName>
</protein>
<keyword evidence="10" id="KW-1185">Reference proteome</keyword>
<dbReference type="PANTHER" id="PTHR46877">
    <property type="entry name" value="EPH RECEPTOR A5"/>
    <property type="match status" value="1"/>
</dbReference>
<name>A0A7L1JKL2_RYNNI</name>
<dbReference type="InterPro" id="IPR036116">
    <property type="entry name" value="FN3_sf"/>
</dbReference>
<evidence type="ECO:0000259" key="8">
    <source>
        <dbReference type="PROSITE" id="PS50853"/>
    </source>
</evidence>
<evidence type="ECO:0000313" key="10">
    <source>
        <dbReference type="Proteomes" id="UP000525416"/>
    </source>
</evidence>
<feature type="non-terminal residue" evidence="9">
    <location>
        <position position="117"/>
    </location>
</feature>
<feature type="non-terminal residue" evidence="9">
    <location>
        <position position="1"/>
    </location>
</feature>
<reference evidence="9 10" key="1">
    <citation type="submission" date="2019-09" db="EMBL/GenBank/DDBJ databases">
        <title>Bird 10,000 Genomes (B10K) Project - Family phase.</title>
        <authorList>
            <person name="Zhang G."/>
        </authorList>
    </citation>
    <scope>NUCLEOTIDE SEQUENCE [LARGE SCALE GENOMIC DNA]</scope>
    <source>
        <strain evidence="9">B10K-DU-002-16</strain>
        <tissue evidence="9">Muscle</tissue>
    </source>
</reference>
<dbReference type="PROSITE" id="PS50853">
    <property type="entry name" value="FN3"/>
    <property type="match status" value="2"/>
</dbReference>
<dbReference type="GO" id="GO:0005886">
    <property type="term" value="C:plasma membrane"/>
    <property type="evidence" value="ECO:0007669"/>
    <property type="project" value="TreeGrafter"/>
</dbReference>
<evidence type="ECO:0000256" key="4">
    <source>
        <dbReference type="ARBA" id="ARBA00022840"/>
    </source>
</evidence>
<feature type="domain" description="Fibronectin type-III" evidence="8">
    <location>
        <begin position="76"/>
        <end position="117"/>
    </location>
</feature>
<dbReference type="GO" id="GO:0005524">
    <property type="term" value="F:ATP binding"/>
    <property type="evidence" value="ECO:0007669"/>
    <property type="project" value="UniProtKB-KW"/>
</dbReference>
<accession>A0A7L1JKL2</accession>